<dbReference type="InterPro" id="IPR000524">
    <property type="entry name" value="Tscrpt_reg_HTH_GntR"/>
</dbReference>
<dbReference type="PANTHER" id="PTHR44846">
    <property type="entry name" value="MANNOSYL-D-GLYCERATE TRANSPORT/METABOLISM SYSTEM REPRESSOR MNGR-RELATED"/>
    <property type="match status" value="1"/>
</dbReference>
<evidence type="ECO:0000256" key="2">
    <source>
        <dbReference type="ARBA" id="ARBA00023125"/>
    </source>
</evidence>
<feature type="region of interest" description="Disordered" evidence="4">
    <location>
        <begin position="1"/>
        <end position="32"/>
    </location>
</feature>
<dbReference type="SMART" id="SM00345">
    <property type="entry name" value="HTH_GNTR"/>
    <property type="match status" value="2"/>
</dbReference>
<dbReference type="Gene3D" id="1.10.10.10">
    <property type="entry name" value="Winged helix-like DNA-binding domain superfamily/Winged helix DNA-binding domain"/>
    <property type="match status" value="2"/>
</dbReference>
<reference evidence="6 7" key="1">
    <citation type="submission" date="2023-04" db="EMBL/GenBank/DDBJ databases">
        <title>Forest soil microbial communities from Buena Vista Peninsula, Colon Province, Panama.</title>
        <authorList>
            <person name="Bouskill N."/>
        </authorList>
    </citation>
    <scope>NUCLEOTIDE SEQUENCE [LARGE SCALE GENOMIC DNA]</scope>
    <source>
        <strain evidence="6 7">GGS1</strain>
    </source>
</reference>
<dbReference type="GO" id="GO:0003677">
    <property type="term" value="F:DNA binding"/>
    <property type="evidence" value="ECO:0007669"/>
    <property type="project" value="UniProtKB-KW"/>
</dbReference>
<keyword evidence="2 6" id="KW-0238">DNA-binding</keyword>
<feature type="region of interest" description="Disordered" evidence="4">
    <location>
        <begin position="268"/>
        <end position="300"/>
    </location>
</feature>
<keyword evidence="3" id="KW-0804">Transcription</keyword>
<evidence type="ECO:0000256" key="1">
    <source>
        <dbReference type="ARBA" id="ARBA00023015"/>
    </source>
</evidence>
<evidence type="ECO:0000256" key="4">
    <source>
        <dbReference type="SAM" id="MobiDB-lite"/>
    </source>
</evidence>
<sequence length="300" mass="32358">MVTITSLPVPPHEPATAVTRSSSSRPLNAKSLPKWQTPLQDLPAYTADQRLRHDERLLYGAAAAKARAAGGSTTAIAAFIGCSEGLVYRLLESVCAPDDSYDVRCTEKILRDRIRAGTYKSGHALPAMRDLVKELGVPLTAVMRALCRLEGIGVVLRFLARGYVVINRDAPPTGLSMEVRTQNGQTATWPLPGAISHIRSMVTARIEDGTYAEGSRLPTRRALGEEFGVTESLMQYVLKPLKDQGLLIWKSPVPGTFVHPSARSLLTDTGAGGAAHPHHGNQNLSTTSTKEESSADLDLR</sequence>
<dbReference type="InterPro" id="IPR050679">
    <property type="entry name" value="Bact_HTH_transcr_reg"/>
</dbReference>
<protein>
    <submittedName>
        <fullName evidence="6">DNA-binding FadR family transcriptional regulator</fullName>
    </submittedName>
</protein>
<evidence type="ECO:0000313" key="7">
    <source>
        <dbReference type="Proteomes" id="UP001160499"/>
    </source>
</evidence>
<feature type="domain" description="HTH gntR-type" evidence="5">
    <location>
        <begin position="100"/>
        <end position="168"/>
    </location>
</feature>
<organism evidence="6 7">
    <name type="scientific">Streptomyces pseudovenezuelae</name>
    <dbReference type="NCBI Taxonomy" id="67350"/>
    <lineage>
        <taxon>Bacteria</taxon>
        <taxon>Bacillati</taxon>
        <taxon>Actinomycetota</taxon>
        <taxon>Actinomycetes</taxon>
        <taxon>Kitasatosporales</taxon>
        <taxon>Streptomycetaceae</taxon>
        <taxon>Streptomyces</taxon>
        <taxon>Streptomyces aurantiacus group</taxon>
    </lineage>
</organism>
<dbReference type="PROSITE" id="PS50949">
    <property type="entry name" value="HTH_GNTR"/>
    <property type="match status" value="2"/>
</dbReference>
<proteinExistence type="predicted"/>
<keyword evidence="7" id="KW-1185">Reference proteome</keyword>
<evidence type="ECO:0000313" key="6">
    <source>
        <dbReference type="EMBL" id="MDH6222736.1"/>
    </source>
</evidence>
<gene>
    <name evidence="6" type="ORF">M2283_010088</name>
</gene>
<evidence type="ECO:0000256" key="3">
    <source>
        <dbReference type="ARBA" id="ARBA00023163"/>
    </source>
</evidence>
<evidence type="ECO:0000259" key="5">
    <source>
        <dbReference type="PROSITE" id="PS50949"/>
    </source>
</evidence>
<dbReference type="Pfam" id="PF00392">
    <property type="entry name" value="GntR"/>
    <property type="match status" value="2"/>
</dbReference>
<keyword evidence="1" id="KW-0805">Transcription regulation</keyword>
<dbReference type="RefSeq" id="WP_280883331.1">
    <property type="nucleotide sequence ID" value="NZ_JARXVH010000042.1"/>
</dbReference>
<dbReference type="EMBL" id="JARXVH010000042">
    <property type="protein sequence ID" value="MDH6222736.1"/>
    <property type="molecule type" value="Genomic_DNA"/>
</dbReference>
<dbReference type="SUPFAM" id="SSF46785">
    <property type="entry name" value="Winged helix' DNA-binding domain"/>
    <property type="match status" value="2"/>
</dbReference>
<comment type="caution">
    <text evidence="6">The sequence shown here is derived from an EMBL/GenBank/DDBJ whole genome shotgun (WGS) entry which is preliminary data.</text>
</comment>
<feature type="compositionally biased region" description="Basic and acidic residues" evidence="4">
    <location>
        <begin position="289"/>
        <end position="300"/>
    </location>
</feature>
<name>A0ABT6M2H7_9ACTN</name>
<dbReference type="InterPro" id="IPR036390">
    <property type="entry name" value="WH_DNA-bd_sf"/>
</dbReference>
<feature type="domain" description="HTH gntR-type" evidence="5">
    <location>
        <begin position="192"/>
        <end position="261"/>
    </location>
</feature>
<dbReference type="PANTHER" id="PTHR44846:SF1">
    <property type="entry name" value="MANNOSYL-D-GLYCERATE TRANSPORT_METABOLISM SYSTEM REPRESSOR MNGR-RELATED"/>
    <property type="match status" value="1"/>
</dbReference>
<dbReference type="Proteomes" id="UP001160499">
    <property type="component" value="Unassembled WGS sequence"/>
</dbReference>
<dbReference type="InterPro" id="IPR036388">
    <property type="entry name" value="WH-like_DNA-bd_sf"/>
</dbReference>
<accession>A0ABT6M2H7</accession>